<dbReference type="Pfam" id="PF13635">
    <property type="entry name" value="DUF4143"/>
    <property type="match status" value="1"/>
</dbReference>
<dbReference type="SUPFAM" id="SSF52980">
    <property type="entry name" value="Restriction endonuclease-like"/>
    <property type="match status" value="1"/>
</dbReference>
<dbReference type="PANTHER" id="PTHR33295">
    <property type="entry name" value="ATPASE"/>
    <property type="match status" value="1"/>
</dbReference>
<evidence type="ECO:0008006" key="5">
    <source>
        <dbReference type="Google" id="ProtNLM"/>
    </source>
</evidence>
<dbReference type="InterPro" id="IPR041682">
    <property type="entry name" value="AAA_14"/>
</dbReference>
<dbReference type="Proteomes" id="UP000198929">
    <property type="component" value="Unassembled WGS sequence"/>
</dbReference>
<organism evidence="3 4">
    <name type="scientific">Corynebacterium cystitidis DSM 20524</name>
    <dbReference type="NCBI Taxonomy" id="1121357"/>
    <lineage>
        <taxon>Bacteria</taxon>
        <taxon>Bacillati</taxon>
        <taxon>Actinomycetota</taxon>
        <taxon>Actinomycetes</taxon>
        <taxon>Mycobacteriales</taxon>
        <taxon>Corynebacteriaceae</taxon>
        <taxon>Corynebacterium</taxon>
    </lineage>
</organism>
<dbReference type="InterPro" id="IPR025420">
    <property type="entry name" value="DUF4143"/>
</dbReference>
<dbReference type="PANTHER" id="PTHR33295:SF20">
    <property type="entry name" value="ATPASE"/>
    <property type="match status" value="1"/>
</dbReference>
<feature type="domain" description="AAA" evidence="1">
    <location>
        <begin position="23"/>
        <end position="150"/>
    </location>
</feature>
<dbReference type="RefSeq" id="WP_092260232.1">
    <property type="nucleotide sequence ID" value="NZ_CP047199.1"/>
</dbReference>
<evidence type="ECO:0000259" key="1">
    <source>
        <dbReference type="Pfam" id="PF13173"/>
    </source>
</evidence>
<dbReference type="InterPro" id="IPR027417">
    <property type="entry name" value="P-loop_NTPase"/>
</dbReference>
<evidence type="ECO:0000313" key="4">
    <source>
        <dbReference type="Proteomes" id="UP000198929"/>
    </source>
</evidence>
<dbReference type="STRING" id="1121357.SAMN05661109_02270"/>
<evidence type="ECO:0000259" key="2">
    <source>
        <dbReference type="Pfam" id="PF13635"/>
    </source>
</evidence>
<feature type="domain" description="DUF4143" evidence="2">
    <location>
        <begin position="202"/>
        <end position="341"/>
    </location>
</feature>
<evidence type="ECO:0000313" key="3">
    <source>
        <dbReference type="EMBL" id="SES21731.1"/>
    </source>
</evidence>
<gene>
    <name evidence="3" type="ORF">SAMN05661109_02270</name>
</gene>
<keyword evidence="4" id="KW-1185">Reference proteome</keyword>
<reference evidence="4" key="1">
    <citation type="submission" date="2016-10" db="EMBL/GenBank/DDBJ databases">
        <authorList>
            <person name="Varghese N."/>
            <person name="Submissions S."/>
        </authorList>
    </citation>
    <scope>NUCLEOTIDE SEQUENCE [LARGE SCALE GENOMIC DNA]</scope>
    <source>
        <strain evidence="4">DSM 20524</strain>
    </source>
</reference>
<dbReference type="AlphaFoldDB" id="A0A1H9VJN2"/>
<protein>
    <recommendedName>
        <fullName evidence="5">AAA domain-containing protein</fullName>
    </recommendedName>
</protein>
<proteinExistence type="predicted"/>
<name>A0A1H9VJN2_9CORY</name>
<dbReference type="SUPFAM" id="SSF52540">
    <property type="entry name" value="P-loop containing nucleoside triphosphate hydrolases"/>
    <property type="match status" value="1"/>
</dbReference>
<accession>A0A1H9VJN2</accession>
<dbReference type="InterPro" id="IPR011335">
    <property type="entry name" value="Restrct_endonuc-II-like"/>
</dbReference>
<sequence>MRQLIERDHYLNNLLGVTDPDYVRIITGVRRCGKSTLLELYRRHLINTGTSDDAILVINFEDHSNAPLRDPDAFHNHVRDAINAGVRYLHVDEVQELDGWAGVINSLRLDPELEICVTGSNASLFVGESLTYLAGRYIEIPMLPLSLSEFRQFRYHNRTPPTPDQLFQEWMHIGGFPATVQLTDPVVIRQANTSLFDSIFTRDISLRGQIRDTEMFLRVARFIFDNAGSPVATHRIANHLKQEGFTASSETINRYLALMSDAHLIYQCRDYDTKGKRWLSTNGKFYFVDPGLRTALLGSRTFNLGHDLENMVYLELRRRGFHVSTGTVPGGEIDFIATKDSLQLHIQVALTASDEGTLRRELAPFKTLDAGSRCLLLTTDRFSPDTGAVDWCDAIAFLNGAPLPGEDSHR</sequence>
<dbReference type="Pfam" id="PF13173">
    <property type="entry name" value="AAA_14"/>
    <property type="match status" value="1"/>
</dbReference>
<dbReference type="EMBL" id="FOGQ01000012">
    <property type="protein sequence ID" value="SES21731.1"/>
    <property type="molecule type" value="Genomic_DNA"/>
</dbReference>